<gene>
    <name evidence="2" type="ORF">Cvel_11990</name>
</gene>
<accession>A0A0G4I8K7</accession>
<proteinExistence type="predicted"/>
<evidence type="ECO:0000256" key="1">
    <source>
        <dbReference type="SAM" id="MobiDB-lite"/>
    </source>
</evidence>
<evidence type="ECO:0000313" key="2">
    <source>
        <dbReference type="EMBL" id="CEM53465.1"/>
    </source>
</evidence>
<dbReference type="EMBL" id="CDMZ01005698">
    <property type="protein sequence ID" value="CEM53465.1"/>
    <property type="molecule type" value="Genomic_DNA"/>
</dbReference>
<organism evidence="2">
    <name type="scientific">Chromera velia CCMP2878</name>
    <dbReference type="NCBI Taxonomy" id="1169474"/>
    <lineage>
        <taxon>Eukaryota</taxon>
        <taxon>Sar</taxon>
        <taxon>Alveolata</taxon>
        <taxon>Colpodellida</taxon>
        <taxon>Chromeraceae</taxon>
        <taxon>Chromera</taxon>
    </lineage>
</organism>
<reference evidence="2" key="1">
    <citation type="submission" date="2014-11" db="EMBL/GenBank/DDBJ databases">
        <authorList>
            <person name="Otto D Thomas"/>
            <person name="Naeem Raeece"/>
        </authorList>
    </citation>
    <scope>NUCLEOTIDE SEQUENCE</scope>
</reference>
<name>A0A0G4I8K7_9ALVE</name>
<sequence length="192" mass="20776">MLLSSPSLLSEIALTAGRTVHLRLDSEAHPSLPNLDHKQDFEAHPSFSKQDSEAHPSLPKQDSKAQAALAAVTNSLEISLPSPDLFNRTGPSVSPPRFLYSSFPLVGELIVLPDPSTRWCFSVGLSDEDLYNIDVLVYKEGATMKEVLEAVTGGDAGGEGGGVGDVGGRKRRRRGQTKRYLVLVFADVRQHV</sequence>
<dbReference type="AlphaFoldDB" id="A0A0G4I8K7"/>
<feature type="region of interest" description="Disordered" evidence="1">
    <location>
        <begin position="29"/>
        <end position="66"/>
    </location>
</feature>
<protein>
    <submittedName>
        <fullName evidence="2">Uncharacterized protein</fullName>
    </submittedName>
</protein>
<dbReference type="VEuPathDB" id="CryptoDB:Cvel_11990"/>